<dbReference type="AlphaFoldDB" id="A0A183L3D4"/>
<reference evidence="1" key="1">
    <citation type="submission" date="2016-06" db="UniProtKB">
        <authorList>
            <consortium name="WormBaseParasite"/>
        </authorList>
    </citation>
    <scope>IDENTIFICATION</scope>
</reference>
<dbReference type="Gene3D" id="3.40.50.300">
    <property type="entry name" value="P-loop containing nucleotide triphosphate hydrolases"/>
    <property type="match status" value="1"/>
</dbReference>
<organism evidence="1">
    <name type="scientific">Schistosoma curassoni</name>
    <dbReference type="NCBI Taxonomy" id="6186"/>
    <lineage>
        <taxon>Eukaryota</taxon>
        <taxon>Metazoa</taxon>
        <taxon>Spiralia</taxon>
        <taxon>Lophotrochozoa</taxon>
        <taxon>Platyhelminthes</taxon>
        <taxon>Trematoda</taxon>
        <taxon>Digenea</taxon>
        <taxon>Strigeidida</taxon>
        <taxon>Schistosomatoidea</taxon>
        <taxon>Schistosomatidae</taxon>
        <taxon>Schistosoma</taxon>
    </lineage>
</organism>
<sequence length="204" mass="23292">LLQGCDGGILLIVGPTGSGKTTYLSALTISLIESDWYRSFSTNNTIQKKFNSKLHSSEQLVNSMENSKFISKQRPIFAKHQIFIHFCNGLSISGLPSNRKLNEILQNWLNLLTIQLDNICNSNDILRKLFNEMKSSFNVNKISSNIDLKFNIQCFARFIQFIGYLNDIQFAFLIDDCDQLEPMTLEWLPQILPKVIDSVKLFSC</sequence>
<name>A0A183L3D4_9TREM</name>
<proteinExistence type="predicted"/>
<protein>
    <submittedName>
        <fullName evidence="1">AAA+ ATPase domain-containing protein</fullName>
    </submittedName>
</protein>
<dbReference type="STRING" id="6186.A0A183L3D4"/>
<accession>A0A183L3D4</accession>
<dbReference type="InterPro" id="IPR027417">
    <property type="entry name" value="P-loop_NTPase"/>
</dbReference>
<dbReference type="SUPFAM" id="SSF52540">
    <property type="entry name" value="P-loop containing nucleoside triphosphate hydrolases"/>
    <property type="match status" value="2"/>
</dbReference>
<evidence type="ECO:0000313" key="1">
    <source>
        <dbReference type="WBParaSite" id="SCUD_0002184501-mRNA-1"/>
    </source>
</evidence>
<dbReference type="WBParaSite" id="SCUD_0002184501-mRNA-1">
    <property type="protein sequence ID" value="SCUD_0002184501-mRNA-1"/>
    <property type="gene ID" value="SCUD_0002184501"/>
</dbReference>